<dbReference type="STRING" id="41431.PCC8801_4366"/>
<dbReference type="eggNOG" id="ENOG50332FZ">
    <property type="taxonomic scope" value="Bacteria"/>
</dbReference>
<gene>
    <name evidence="2" type="ordered locus">PCC8801_4366</name>
</gene>
<dbReference type="Pfam" id="PF11332">
    <property type="entry name" value="DUF3134"/>
    <property type="match status" value="1"/>
</dbReference>
<dbReference type="HOGENOM" id="CLU_186198_1_0_3"/>
<sequence>MSNPSYNPSLRQEPRYEPAAVIPVKHDFALLDWLESTNRLISREIEESSHLLSEDEEISELMDVDDTYDDDDDDDIDLDED</sequence>
<dbReference type="KEGG" id="cyp:PCC8801_4366"/>
<dbReference type="InterPro" id="IPR021481">
    <property type="entry name" value="DUF3134"/>
</dbReference>
<keyword evidence="3" id="KW-1185">Reference proteome</keyword>
<accession>B7JVF5</accession>
<protein>
    <recommendedName>
        <fullName evidence="4">DUF3134 domain-containing protein</fullName>
    </recommendedName>
</protein>
<dbReference type="RefSeq" id="WP_015785343.1">
    <property type="nucleotide sequence ID" value="NC_011726.1"/>
</dbReference>
<reference evidence="3" key="1">
    <citation type="journal article" date="2011" name="MBio">
        <title>Novel metabolic attributes of the genus Cyanothece, comprising a group of unicellular nitrogen-fixing Cyanobacteria.</title>
        <authorList>
            <person name="Bandyopadhyay A."/>
            <person name="Elvitigala T."/>
            <person name="Welsh E."/>
            <person name="Stockel J."/>
            <person name="Liberton M."/>
            <person name="Min H."/>
            <person name="Sherman L.A."/>
            <person name="Pakrasi H.B."/>
        </authorList>
    </citation>
    <scope>NUCLEOTIDE SEQUENCE [LARGE SCALE GENOMIC DNA]</scope>
    <source>
        <strain evidence="3">PCC 8801</strain>
    </source>
</reference>
<evidence type="ECO:0000256" key="1">
    <source>
        <dbReference type="SAM" id="MobiDB-lite"/>
    </source>
</evidence>
<evidence type="ECO:0000313" key="2">
    <source>
        <dbReference type="EMBL" id="ACK68288.1"/>
    </source>
</evidence>
<feature type="compositionally biased region" description="Acidic residues" evidence="1">
    <location>
        <begin position="54"/>
        <end position="81"/>
    </location>
</feature>
<feature type="region of interest" description="Disordered" evidence="1">
    <location>
        <begin position="47"/>
        <end position="81"/>
    </location>
</feature>
<proteinExistence type="predicted"/>
<name>B7JVF5_RIPO1</name>
<evidence type="ECO:0008006" key="4">
    <source>
        <dbReference type="Google" id="ProtNLM"/>
    </source>
</evidence>
<dbReference type="Proteomes" id="UP000008204">
    <property type="component" value="Chromosome"/>
</dbReference>
<evidence type="ECO:0000313" key="3">
    <source>
        <dbReference type="Proteomes" id="UP000008204"/>
    </source>
</evidence>
<organism evidence="2 3">
    <name type="scientific">Rippkaea orientalis (strain PCC 8801 / RF-1)</name>
    <name type="common">Cyanothece sp. (strain PCC 8801)</name>
    <dbReference type="NCBI Taxonomy" id="41431"/>
    <lineage>
        <taxon>Bacteria</taxon>
        <taxon>Bacillati</taxon>
        <taxon>Cyanobacteriota</taxon>
        <taxon>Cyanophyceae</taxon>
        <taxon>Oscillatoriophycideae</taxon>
        <taxon>Chroococcales</taxon>
        <taxon>Aphanothecaceae</taxon>
        <taxon>Rippkaea</taxon>
        <taxon>Rippkaea orientalis</taxon>
    </lineage>
</organism>
<dbReference type="EMBL" id="CP001287">
    <property type="protein sequence ID" value="ACK68288.1"/>
    <property type="molecule type" value="Genomic_DNA"/>
</dbReference>
<dbReference type="OrthoDB" id="542362at2"/>
<dbReference type="AlphaFoldDB" id="B7JVF5"/>